<dbReference type="Pfam" id="PF22780">
    <property type="entry name" value="HI0933_like_1st"/>
    <property type="match status" value="1"/>
</dbReference>
<feature type="domain" description="RsdA/BaiN/AoA(So)-like insert" evidence="5">
    <location>
        <begin position="195"/>
        <end position="349"/>
    </location>
</feature>
<dbReference type="SUPFAM" id="SSF160996">
    <property type="entry name" value="HI0933 insert domain-like"/>
    <property type="match status" value="1"/>
</dbReference>
<dbReference type="Pfam" id="PF03486">
    <property type="entry name" value="HI0933_like"/>
    <property type="match status" value="1"/>
</dbReference>
<dbReference type="Proteomes" id="UP000824132">
    <property type="component" value="Unassembled WGS sequence"/>
</dbReference>
<dbReference type="InterPro" id="IPR057661">
    <property type="entry name" value="RsdA/BaiN/AoA(So)_Rossmann"/>
</dbReference>
<evidence type="ECO:0000259" key="5">
    <source>
        <dbReference type="Pfam" id="PF22780"/>
    </source>
</evidence>
<dbReference type="AlphaFoldDB" id="A0A9D2D0B0"/>
<dbReference type="PANTHER" id="PTHR42887:SF2">
    <property type="entry name" value="OS12G0638800 PROTEIN"/>
    <property type="match status" value="1"/>
</dbReference>
<sequence>MDKTDKNYTAAIVGGGPAGMMAALFLADAKIKNVLLFERNERLGKKLSATGNGQGNISNENMGAHRYFSSDTEKVAQVLSAFGKEDLVRFLTSLGGFFVSDGEGRIYPSSRQAASVTDILRFALAERGVTVKTGEFVKKLVRKGDLFCLETDKDSYAARYALIAAGGKASPHFGADGNGYVLAQGFGHSVTALSPALVQLKTERESIRGLKGIRMDCGVRLLRRGEEMYACRGDVIFTDYGVSGNAVFKISSYASEGDVLSLDLLPECGEAALARLLKDKAARWSHLAADELLRCIVNSAAARSLMRSLGVRADEKCGALSGRAGEIAARVKNFCLRVTGSMGFENAQVTRGGVPLSETDEYLMSKREKGLFFAGEILDVDGECGGYNLQWAFSSGVRCARRIAELWNEDR</sequence>
<protein>
    <submittedName>
        <fullName evidence="6">Aminoacetone oxidase family FAD-binding enzyme</fullName>
    </submittedName>
</protein>
<dbReference type="InterPro" id="IPR055178">
    <property type="entry name" value="RsdA/BaiN/AoA(So)-like_dom"/>
</dbReference>
<evidence type="ECO:0000313" key="6">
    <source>
        <dbReference type="EMBL" id="HIZ04175.1"/>
    </source>
</evidence>
<accession>A0A9D2D0B0</accession>
<keyword evidence="3" id="KW-0274">FAD</keyword>
<dbReference type="InterPro" id="IPR036188">
    <property type="entry name" value="FAD/NAD-bd_sf"/>
</dbReference>
<feature type="domain" description="RsdA/BaiN/AoA(So)-like Rossmann fold-like" evidence="4">
    <location>
        <begin position="10"/>
        <end position="401"/>
    </location>
</feature>
<reference evidence="6" key="2">
    <citation type="submission" date="2021-04" db="EMBL/GenBank/DDBJ databases">
        <authorList>
            <person name="Gilroy R."/>
        </authorList>
    </citation>
    <scope>NUCLEOTIDE SEQUENCE</scope>
    <source>
        <strain evidence="6">CHK187-5294</strain>
    </source>
</reference>
<dbReference type="InterPro" id="IPR004792">
    <property type="entry name" value="BaiN-like"/>
</dbReference>
<comment type="cofactor">
    <cofactor evidence="1">
        <name>FAD</name>
        <dbReference type="ChEBI" id="CHEBI:57692"/>
    </cofactor>
</comment>
<dbReference type="SUPFAM" id="SSF51905">
    <property type="entry name" value="FAD/NAD(P)-binding domain"/>
    <property type="match status" value="1"/>
</dbReference>
<dbReference type="Gene3D" id="3.50.50.60">
    <property type="entry name" value="FAD/NAD(P)-binding domain"/>
    <property type="match status" value="1"/>
</dbReference>
<evidence type="ECO:0000313" key="7">
    <source>
        <dbReference type="Proteomes" id="UP000824132"/>
    </source>
</evidence>
<dbReference type="NCBIfam" id="TIGR00275">
    <property type="entry name" value="aminoacetone oxidase family FAD-binding enzyme"/>
    <property type="match status" value="1"/>
</dbReference>
<evidence type="ECO:0000256" key="3">
    <source>
        <dbReference type="ARBA" id="ARBA00022827"/>
    </source>
</evidence>
<evidence type="ECO:0000259" key="4">
    <source>
        <dbReference type="Pfam" id="PF03486"/>
    </source>
</evidence>
<dbReference type="Gene3D" id="2.40.30.10">
    <property type="entry name" value="Translation factors"/>
    <property type="match status" value="1"/>
</dbReference>
<dbReference type="InterPro" id="IPR023166">
    <property type="entry name" value="BaiN-like_dom_sf"/>
</dbReference>
<dbReference type="EMBL" id="DXCL01000046">
    <property type="protein sequence ID" value="HIZ04175.1"/>
    <property type="molecule type" value="Genomic_DNA"/>
</dbReference>
<keyword evidence="2" id="KW-0285">Flavoprotein</keyword>
<organism evidence="6 7">
    <name type="scientific">Candidatus Borkfalkia avistercoris</name>
    <dbReference type="NCBI Taxonomy" id="2838504"/>
    <lineage>
        <taxon>Bacteria</taxon>
        <taxon>Bacillati</taxon>
        <taxon>Bacillota</taxon>
        <taxon>Clostridia</taxon>
        <taxon>Christensenellales</taxon>
        <taxon>Christensenellaceae</taxon>
        <taxon>Candidatus Borkfalkia</taxon>
    </lineage>
</organism>
<dbReference type="Gene3D" id="1.10.8.260">
    <property type="entry name" value="HI0933 insert domain-like"/>
    <property type="match status" value="1"/>
</dbReference>
<evidence type="ECO:0000256" key="1">
    <source>
        <dbReference type="ARBA" id="ARBA00001974"/>
    </source>
</evidence>
<gene>
    <name evidence="6" type="ORF">H9727_07815</name>
</gene>
<proteinExistence type="predicted"/>
<comment type="caution">
    <text evidence="6">The sequence shown here is derived from an EMBL/GenBank/DDBJ whole genome shotgun (WGS) entry which is preliminary data.</text>
</comment>
<reference evidence="6" key="1">
    <citation type="journal article" date="2021" name="PeerJ">
        <title>Extensive microbial diversity within the chicken gut microbiome revealed by metagenomics and culture.</title>
        <authorList>
            <person name="Gilroy R."/>
            <person name="Ravi A."/>
            <person name="Getino M."/>
            <person name="Pursley I."/>
            <person name="Horton D.L."/>
            <person name="Alikhan N.F."/>
            <person name="Baker D."/>
            <person name="Gharbi K."/>
            <person name="Hall N."/>
            <person name="Watson M."/>
            <person name="Adriaenssens E.M."/>
            <person name="Foster-Nyarko E."/>
            <person name="Jarju S."/>
            <person name="Secka A."/>
            <person name="Antonio M."/>
            <person name="Oren A."/>
            <person name="Chaudhuri R.R."/>
            <person name="La Ragione R."/>
            <person name="Hildebrand F."/>
            <person name="Pallen M.J."/>
        </authorList>
    </citation>
    <scope>NUCLEOTIDE SEQUENCE</scope>
    <source>
        <strain evidence="6">CHK187-5294</strain>
    </source>
</reference>
<evidence type="ECO:0000256" key="2">
    <source>
        <dbReference type="ARBA" id="ARBA00022630"/>
    </source>
</evidence>
<name>A0A9D2D0B0_9FIRM</name>
<dbReference type="PANTHER" id="PTHR42887">
    <property type="entry name" value="OS12G0638800 PROTEIN"/>
    <property type="match status" value="1"/>
</dbReference>